<dbReference type="PANTHER" id="PTHR21229">
    <property type="entry name" value="LUNG SEVEN TRANSMEMBRANE RECEPTOR"/>
    <property type="match status" value="1"/>
</dbReference>
<protein>
    <recommendedName>
        <fullName evidence="8">GOST seven transmembrane domain-containing protein</fullName>
    </recommendedName>
</protein>
<keyword evidence="5 6" id="KW-0472">Membrane</keyword>
<evidence type="ECO:0000256" key="6">
    <source>
        <dbReference type="SAM" id="Phobius"/>
    </source>
</evidence>
<feature type="transmembrane region" description="Helical" evidence="6">
    <location>
        <begin position="359"/>
        <end position="379"/>
    </location>
</feature>
<feature type="signal peptide" evidence="7">
    <location>
        <begin position="1"/>
        <end position="22"/>
    </location>
</feature>
<feature type="transmembrane region" description="Helical" evidence="6">
    <location>
        <begin position="304"/>
        <end position="323"/>
    </location>
</feature>
<feature type="transmembrane region" description="Helical" evidence="6">
    <location>
        <begin position="270"/>
        <end position="289"/>
    </location>
</feature>
<evidence type="ECO:0000256" key="7">
    <source>
        <dbReference type="SAM" id="SignalP"/>
    </source>
</evidence>
<dbReference type="EMBL" id="HBFQ01037050">
    <property type="protein sequence ID" value="CAD8851771.1"/>
    <property type="molecule type" value="Transcribed_RNA"/>
</dbReference>
<feature type="transmembrane region" description="Helical" evidence="6">
    <location>
        <begin position="165"/>
        <end position="187"/>
    </location>
</feature>
<feature type="chain" id="PRO_5031152439" description="GOST seven transmembrane domain-containing protein" evidence="7">
    <location>
        <begin position="23"/>
        <end position="439"/>
    </location>
</feature>
<evidence type="ECO:0000313" key="9">
    <source>
        <dbReference type="EMBL" id="CAD8851771.1"/>
    </source>
</evidence>
<dbReference type="InterPro" id="IPR053937">
    <property type="entry name" value="GOST_TM"/>
</dbReference>
<reference evidence="9" key="1">
    <citation type="submission" date="2021-01" db="EMBL/GenBank/DDBJ databases">
        <authorList>
            <person name="Corre E."/>
            <person name="Pelletier E."/>
            <person name="Niang G."/>
            <person name="Scheremetjew M."/>
            <person name="Finn R."/>
            <person name="Kale V."/>
            <person name="Holt S."/>
            <person name="Cochrane G."/>
            <person name="Meng A."/>
            <person name="Brown T."/>
            <person name="Cohen L."/>
        </authorList>
    </citation>
    <scope>NUCLEOTIDE SEQUENCE</scope>
</reference>
<evidence type="ECO:0000256" key="2">
    <source>
        <dbReference type="ARBA" id="ARBA00022692"/>
    </source>
</evidence>
<feature type="domain" description="GOST seven transmembrane" evidence="8">
    <location>
        <begin position="168"/>
        <end position="379"/>
    </location>
</feature>
<organism evidence="9">
    <name type="scientific">Noctiluca scintillans</name>
    <name type="common">Sea sparkle</name>
    <name type="synonym">Red tide dinoflagellate</name>
    <dbReference type="NCBI Taxonomy" id="2966"/>
    <lineage>
        <taxon>Eukaryota</taxon>
        <taxon>Sar</taxon>
        <taxon>Alveolata</taxon>
        <taxon>Dinophyceae</taxon>
        <taxon>Noctilucales</taxon>
        <taxon>Noctilucaceae</taxon>
        <taxon>Noctiluca</taxon>
    </lineage>
</organism>
<keyword evidence="2 6" id="KW-0812">Transmembrane</keyword>
<evidence type="ECO:0000256" key="1">
    <source>
        <dbReference type="ARBA" id="ARBA00004141"/>
    </source>
</evidence>
<dbReference type="Pfam" id="PF06814">
    <property type="entry name" value="GOST_TM"/>
    <property type="match status" value="1"/>
</dbReference>
<proteinExistence type="predicted"/>
<evidence type="ECO:0000256" key="4">
    <source>
        <dbReference type="ARBA" id="ARBA00022989"/>
    </source>
</evidence>
<dbReference type="InterPro" id="IPR009637">
    <property type="entry name" value="GPR107/GPR108-like"/>
</dbReference>
<gene>
    <name evidence="9" type="ORF">NSCI0253_LOCUS26121</name>
</gene>
<evidence type="ECO:0000256" key="5">
    <source>
        <dbReference type="ARBA" id="ARBA00023136"/>
    </source>
</evidence>
<dbReference type="GO" id="GO:0005794">
    <property type="term" value="C:Golgi apparatus"/>
    <property type="evidence" value="ECO:0007669"/>
    <property type="project" value="TreeGrafter"/>
</dbReference>
<evidence type="ECO:0000259" key="8">
    <source>
        <dbReference type="Pfam" id="PF06814"/>
    </source>
</evidence>
<name>A0A7S1AEU6_NOCSC</name>
<feature type="transmembrane region" description="Helical" evidence="6">
    <location>
        <begin position="385"/>
        <end position="406"/>
    </location>
</feature>
<evidence type="ECO:0000256" key="3">
    <source>
        <dbReference type="ARBA" id="ARBA00022729"/>
    </source>
</evidence>
<keyword evidence="4 6" id="KW-1133">Transmembrane helix</keyword>
<keyword evidence="3 7" id="KW-0732">Signal</keyword>
<sequence length="439" mass="49791">MCSKRKRARSVLWFCTCGAGLGVRSACGLFTPVPWQVVQNSTNFGVLLYEKGLAPGATLSVDITTGLTEHCAVLVVLTSEQHQQWHQMFQMPNSNSIDSHRISHWRHQLCSALKVDTVIHAPRSAEYFVGIFNVYQEAFWIKGNVTYVNPGGQHLPLEAAPLPEILWFGSMSYLTLMGAIAFLLLSVCARKSTLVHWLLVFCLWLKAVSLGLEWNYYDILSRYGKAPLWRYQYWGFVSRFQTVCEMALLLVVALGLSVLRPRLTTNETRLVLFMVVLSVFALAGLDAFYENTLDGTMGVELEGFRLIFVIVQAVFCSVTFFAVQFNLQVLNLKLQGVRFTARSTSVLYQRFGTYRRFRLLFFLLVLKPVAIFLLDVFVIRASVRWISQALDLATSWFIYAALFFTLRPGNVQSSTWEQGLLDWVRVLDTLDDVGTLPVN</sequence>
<feature type="transmembrane region" description="Helical" evidence="6">
    <location>
        <begin position="194"/>
        <end position="216"/>
    </location>
</feature>
<feature type="transmembrane region" description="Helical" evidence="6">
    <location>
        <begin position="236"/>
        <end position="258"/>
    </location>
</feature>
<accession>A0A7S1AEU6</accession>
<dbReference type="AlphaFoldDB" id="A0A7S1AEU6"/>
<dbReference type="GO" id="GO:0016020">
    <property type="term" value="C:membrane"/>
    <property type="evidence" value="ECO:0007669"/>
    <property type="project" value="UniProtKB-SubCell"/>
</dbReference>
<comment type="subcellular location">
    <subcellularLocation>
        <location evidence="1">Membrane</location>
        <topology evidence="1">Multi-pass membrane protein</topology>
    </subcellularLocation>
</comment>